<evidence type="ECO:0000256" key="2">
    <source>
        <dbReference type="ARBA" id="ARBA00005941"/>
    </source>
</evidence>
<protein>
    <recommendedName>
        <fullName evidence="5">Desulfoferrodoxin</fullName>
        <ecNumber evidence="4">1.15.1.2</ecNumber>
    </recommendedName>
    <alternativeName>
        <fullName evidence="13">Superoxide reductase</fullName>
    </alternativeName>
</protein>
<feature type="binding site" evidence="15">
    <location>
        <position position="49"/>
    </location>
    <ligand>
        <name>Fe cation</name>
        <dbReference type="ChEBI" id="CHEBI:24875"/>
        <label>2</label>
        <note>catalytic</note>
    </ligand>
</feature>
<evidence type="ECO:0000259" key="17">
    <source>
        <dbReference type="Pfam" id="PF06397"/>
    </source>
</evidence>
<keyword evidence="19" id="KW-1185">Reference proteome</keyword>
<dbReference type="SUPFAM" id="SSF49367">
    <property type="entry name" value="Superoxide reductase-like"/>
    <property type="match status" value="1"/>
</dbReference>
<feature type="domain" description="Desulfoferrodoxin ferrous iron-binding" evidence="16">
    <location>
        <begin position="42"/>
        <end position="130"/>
    </location>
</feature>
<keyword evidence="11 15" id="KW-0408">Iron</keyword>
<gene>
    <name evidence="18" type="ORF">CDV28_15112</name>
</gene>
<evidence type="ECO:0000256" key="12">
    <source>
        <dbReference type="ARBA" id="ARBA00024690"/>
    </source>
</evidence>
<dbReference type="SUPFAM" id="SSF57802">
    <property type="entry name" value="Rubredoxin-like"/>
    <property type="match status" value="1"/>
</dbReference>
<feature type="binding site" evidence="15">
    <location>
        <position position="13"/>
    </location>
    <ligand>
        <name>Fe cation</name>
        <dbReference type="ChEBI" id="CHEBI:24875"/>
        <label>1</label>
    </ligand>
</feature>
<feature type="domain" description="Desulfoferrodoxin N-terminal" evidence="17">
    <location>
        <begin position="2"/>
        <end position="37"/>
    </location>
</feature>
<comment type="similarity">
    <text evidence="2">Belongs to the desulfoferrodoxin family.</text>
</comment>
<dbReference type="GO" id="GO:0005506">
    <property type="term" value="F:iron ion binding"/>
    <property type="evidence" value="ECO:0007669"/>
    <property type="project" value="InterPro"/>
</dbReference>
<evidence type="ECO:0000256" key="6">
    <source>
        <dbReference type="ARBA" id="ARBA00022448"/>
    </source>
</evidence>
<proteinExistence type="inferred from homology"/>
<evidence type="ECO:0000256" key="7">
    <source>
        <dbReference type="ARBA" id="ARBA00022575"/>
    </source>
</evidence>
<dbReference type="InterPro" id="IPR004793">
    <property type="entry name" value="Desulfoferrodoxin_rbo"/>
</dbReference>
<feature type="binding site" evidence="15">
    <location>
        <position position="30"/>
    </location>
    <ligand>
        <name>Fe cation</name>
        <dbReference type="ChEBI" id="CHEBI:24875"/>
        <label>1</label>
    </ligand>
</feature>
<dbReference type="CDD" id="cd03171">
    <property type="entry name" value="SORL_Dfx_classI"/>
    <property type="match status" value="1"/>
</dbReference>
<dbReference type="Gene3D" id="2.60.40.730">
    <property type="entry name" value="SOR catalytic domain"/>
    <property type="match status" value="1"/>
</dbReference>
<evidence type="ECO:0000256" key="1">
    <source>
        <dbReference type="ARBA" id="ARBA00001973"/>
    </source>
</evidence>
<dbReference type="EC" id="1.15.1.2" evidence="4"/>
<keyword evidence="6" id="KW-0813">Transport</keyword>
<feature type="binding site" evidence="15">
    <location>
        <position position="69"/>
    </location>
    <ligand>
        <name>Fe cation</name>
        <dbReference type="ChEBI" id="CHEBI:24875"/>
        <label>2</label>
        <note>catalytic</note>
    </ligand>
</feature>
<reference evidence="18" key="1">
    <citation type="submission" date="2017-07" db="EMBL/GenBank/DDBJ databases">
        <title>The cable genome - Insights into the physiology and evolution of filamentous bacteria capable of sulfide oxidation via long distance electron transfer.</title>
        <authorList>
            <person name="Thorup C."/>
            <person name="Bjerg J.T."/>
            <person name="Schreiber L."/>
            <person name="Nielsen L.P."/>
            <person name="Kjeldsen K.U."/>
            <person name="Boesen T."/>
            <person name="Boggild A."/>
            <person name="Meysman F."/>
            <person name="Geelhoed J."/>
            <person name="Schramm A."/>
        </authorList>
    </citation>
    <scope>NUCLEOTIDE SEQUENCE [LARGE SCALE GENOMIC DNA]</scope>
    <source>
        <strain evidence="18">GS</strain>
    </source>
</reference>
<comment type="cofactor">
    <cofactor evidence="15">
        <name>Fe(3+)</name>
        <dbReference type="ChEBI" id="CHEBI:29034"/>
    </cofactor>
    <text evidence="15">Binds 1 Fe(3+) ion per subunit. The iron ion 1 is coordinated via 4 cysteine residues.</text>
</comment>
<evidence type="ECO:0000313" key="18">
    <source>
        <dbReference type="EMBL" id="TAA73894.1"/>
    </source>
</evidence>
<comment type="cofactor">
    <cofactor evidence="1">
        <name>Cu(2+)</name>
        <dbReference type="ChEBI" id="CHEBI:29036"/>
    </cofactor>
</comment>
<dbReference type="NCBIfam" id="TIGR00319">
    <property type="entry name" value="desulf_FeS4"/>
    <property type="match status" value="1"/>
</dbReference>
<dbReference type="GO" id="GO:0019430">
    <property type="term" value="P:removal of superoxide radicals"/>
    <property type="evidence" value="ECO:0007669"/>
    <property type="project" value="InterPro"/>
</dbReference>
<evidence type="ECO:0000256" key="13">
    <source>
        <dbReference type="ARBA" id="ARBA00031398"/>
    </source>
</evidence>
<dbReference type="PANTHER" id="PTHR36541:SF1">
    <property type="entry name" value="SUPEROXIDE REDUCTASE-RELATED"/>
    <property type="match status" value="1"/>
</dbReference>
<dbReference type="InterPro" id="IPR036073">
    <property type="entry name" value="Desulfoferrodoxin_Fe-bd_dom_sf"/>
</dbReference>
<evidence type="ECO:0000256" key="15">
    <source>
        <dbReference type="PIRSR" id="PIRSR604793-1"/>
    </source>
</evidence>
<evidence type="ECO:0000256" key="5">
    <source>
        <dbReference type="ARBA" id="ARBA00014839"/>
    </source>
</evidence>
<evidence type="ECO:0000256" key="3">
    <source>
        <dbReference type="ARBA" id="ARBA00011738"/>
    </source>
</evidence>
<comment type="function">
    <text evidence="12">Catalyzes the one-electron reduction of superoxide anion radical to hydrogen peroxide at a nonheme ferrous iron center. Plays a fundamental role in case of oxidative stress via its superoxide detoxification activity.</text>
</comment>
<keyword evidence="8 15" id="KW-0479">Metal-binding</keyword>
<dbReference type="CDD" id="cd00974">
    <property type="entry name" value="DSRD"/>
    <property type="match status" value="1"/>
</dbReference>
<keyword evidence="9" id="KW-0249">Electron transport</keyword>
<dbReference type="Gene3D" id="2.20.28.100">
    <property type="entry name" value="Desulphoferrodoxin, N-terminal domain"/>
    <property type="match status" value="1"/>
</dbReference>
<feature type="binding site" evidence="15">
    <location>
        <position position="75"/>
    </location>
    <ligand>
        <name>Fe cation</name>
        <dbReference type="ChEBI" id="CHEBI:24875"/>
        <label>2</label>
        <note>catalytic</note>
    </ligand>
</feature>
<evidence type="ECO:0000256" key="11">
    <source>
        <dbReference type="ARBA" id="ARBA00023004"/>
    </source>
</evidence>
<dbReference type="Proteomes" id="UP000316238">
    <property type="component" value="Unassembled WGS sequence"/>
</dbReference>
<keyword evidence="10 18" id="KW-0560">Oxidoreductase</keyword>
<dbReference type="Pfam" id="PF06397">
    <property type="entry name" value="Desulfoferrod_N"/>
    <property type="match status" value="1"/>
</dbReference>
<dbReference type="AlphaFoldDB" id="A0A521FYQ6"/>
<comment type="catalytic activity">
    <reaction evidence="14">
        <text>reduced [rubredoxin] + superoxide + 2 H(+) = oxidized [rubredoxin] + H2O2</text>
        <dbReference type="Rhea" id="RHEA:21324"/>
        <dbReference type="Rhea" id="RHEA-COMP:10302"/>
        <dbReference type="Rhea" id="RHEA-COMP:10303"/>
        <dbReference type="ChEBI" id="CHEBI:15378"/>
        <dbReference type="ChEBI" id="CHEBI:16240"/>
        <dbReference type="ChEBI" id="CHEBI:18421"/>
        <dbReference type="ChEBI" id="CHEBI:29033"/>
        <dbReference type="ChEBI" id="CHEBI:29034"/>
        <dbReference type="EC" id="1.15.1.2"/>
    </reaction>
</comment>
<accession>A0A521FYQ6</accession>
<comment type="caution">
    <text evidence="18">The sequence shown here is derived from an EMBL/GenBank/DDBJ whole genome shotgun (WGS) entry which is preliminary data.</text>
</comment>
<dbReference type="Pfam" id="PF01880">
    <property type="entry name" value="Desulfoferrodox"/>
    <property type="match status" value="1"/>
</dbReference>
<evidence type="ECO:0000256" key="10">
    <source>
        <dbReference type="ARBA" id="ARBA00023002"/>
    </source>
</evidence>
<dbReference type="InterPro" id="IPR051233">
    <property type="entry name" value="Desulfoferrodoxin_SOR"/>
</dbReference>
<organism evidence="18 19">
    <name type="scientific">Candidatus Electronema aureum</name>
    <dbReference type="NCBI Taxonomy" id="2005002"/>
    <lineage>
        <taxon>Bacteria</taxon>
        <taxon>Pseudomonadati</taxon>
        <taxon>Thermodesulfobacteriota</taxon>
        <taxon>Desulfobulbia</taxon>
        <taxon>Desulfobulbales</taxon>
        <taxon>Desulfobulbaceae</taxon>
        <taxon>Candidatus Electronema</taxon>
    </lineage>
</organism>
<name>A0A521FYQ6_9BACT</name>
<comment type="cofactor">
    <cofactor evidence="15">
        <name>Fe(2+)</name>
        <dbReference type="ChEBI" id="CHEBI:29033"/>
    </cofactor>
    <text evidence="15">Binds 1 Fe(2+) ion per subunit. The iron ion 2 is coordinated via four histidines and one cysteine residue.</text>
</comment>
<sequence length="131" mass="14193">MTKKNEIYKCPMCGNIVAVLHPGAGALVCCGQPMDLLTENTVDASKEKHIPVIEKTANGYKVTVGSVAHPMEEKHWIEWIELTIGGVVCRKDLKPGDKPEAVFSCSSCGCSCKTAEVTARAYCNLHGNWKA</sequence>
<dbReference type="GO" id="GO:0050605">
    <property type="term" value="F:superoxide reductase activity"/>
    <property type="evidence" value="ECO:0007669"/>
    <property type="project" value="UniProtKB-EC"/>
</dbReference>
<evidence type="ECO:0000256" key="14">
    <source>
        <dbReference type="ARBA" id="ARBA00047448"/>
    </source>
</evidence>
<dbReference type="NCBIfam" id="TIGR00320">
    <property type="entry name" value="dfx_rbo"/>
    <property type="match status" value="1"/>
</dbReference>
<evidence type="ECO:0000256" key="8">
    <source>
        <dbReference type="ARBA" id="ARBA00022723"/>
    </source>
</evidence>
<evidence type="ECO:0000256" key="9">
    <source>
        <dbReference type="ARBA" id="ARBA00022982"/>
    </source>
</evidence>
<feature type="binding site" evidence="15">
    <location>
        <position position="126"/>
    </location>
    <ligand>
        <name>Fe cation</name>
        <dbReference type="ChEBI" id="CHEBI:24875"/>
        <label>1</label>
    </ligand>
</feature>
<keyword evidence="7" id="KW-0216">Detoxification</keyword>
<dbReference type="InterPro" id="IPR004462">
    <property type="entry name" value="Desulfoferrodoxin_N"/>
</dbReference>
<feature type="binding site" evidence="15">
    <location>
        <position position="10"/>
    </location>
    <ligand>
        <name>Fe cation</name>
        <dbReference type="ChEBI" id="CHEBI:24875"/>
        <label>1</label>
    </ligand>
</feature>
<comment type="subunit">
    <text evidence="3">Homodimer.</text>
</comment>
<dbReference type="InterPro" id="IPR038094">
    <property type="entry name" value="Desulfoferrodoxin_N_sf"/>
</dbReference>
<dbReference type="NCBIfam" id="TIGR00332">
    <property type="entry name" value="neela_ferrous"/>
    <property type="match status" value="1"/>
</dbReference>
<evidence type="ECO:0000256" key="4">
    <source>
        <dbReference type="ARBA" id="ARBA00012679"/>
    </source>
</evidence>
<dbReference type="InterPro" id="IPR002742">
    <property type="entry name" value="Desulfoferrodoxin_Fe-bd_dom"/>
</dbReference>
<evidence type="ECO:0000259" key="16">
    <source>
        <dbReference type="Pfam" id="PF01880"/>
    </source>
</evidence>
<evidence type="ECO:0000313" key="19">
    <source>
        <dbReference type="Proteomes" id="UP000316238"/>
    </source>
</evidence>
<feature type="binding site" evidence="15">
    <location>
        <position position="123"/>
    </location>
    <ligand>
        <name>Fe cation</name>
        <dbReference type="ChEBI" id="CHEBI:24875"/>
        <label>1</label>
    </ligand>
</feature>
<feature type="binding site" evidence="15">
    <location>
        <position position="29"/>
    </location>
    <ligand>
        <name>Fe cation</name>
        <dbReference type="ChEBI" id="CHEBI:24875"/>
        <label>1</label>
    </ligand>
</feature>
<dbReference type="EMBL" id="NQJD01000051">
    <property type="protein sequence ID" value="TAA73894.1"/>
    <property type="molecule type" value="Genomic_DNA"/>
</dbReference>
<dbReference type="PANTHER" id="PTHR36541">
    <property type="entry name" value="SUPEROXIDE REDUCTASE-RELATED"/>
    <property type="match status" value="1"/>
</dbReference>